<dbReference type="InterPro" id="IPR025558">
    <property type="entry name" value="DUF4283"/>
</dbReference>
<gene>
    <name evidence="4" type="ORF">FSB_LOCUS42481</name>
</gene>
<feature type="domain" description="Zinc knuckle CX2CX4HX4C" evidence="3">
    <location>
        <begin position="163"/>
        <end position="210"/>
    </location>
</feature>
<dbReference type="AlphaFoldDB" id="A0A2N9HSH7"/>
<dbReference type="Pfam" id="PF14111">
    <property type="entry name" value="DUF4283"/>
    <property type="match status" value="1"/>
</dbReference>
<dbReference type="Pfam" id="PF03372">
    <property type="entry name" value="Exo_endo_phos"/>
    <property type="match status" value="1"/>
</dbReference>
<dbReference type="InterPro" id="IPR025836">
    <property type="entry name" value="Zn_knuckle_CX2CX4HX4C"/>
</dbReference>
<dbReference type="InterPro" id="IPR005135">
    <property type="entry name" value="Endo/exonuclease/phosphatase"/>
</dbReference>
<evidence type="ECO:0008006" key="5">
    <source>
        <dbReference type="Google" id="ProtNLM"/>
    </source>
</evidence>
<dbReference type="GO" id="GO:0003824">
    <property type="term" value="F:catalytic activity"/>
    <property type="evidence" value="ECO:0007669"/>
    <property type="project" value="InterPro"/>
</dbReference>
<dbReference type="InterPro" id="IPR040256">
    <property type="entry name" value="At4g02000-like"/>
</dbReference>
<evidence type="ECO:0000259" key="1">
    <source>
        <dbReference type="Pfam" id="PF03372"/>
    </source>
</evidence>
<sequence>MQDKFSLNDKEEVPFDFGPADEADPHFLAARFMTSRVINMEVVVRTFKPLWRMVKGFLARDIGSNMLVFAFEDVFDLERVLHGEPWSYDKHLVSFQRVDTDTSIAEMECRWVSFWVQIHNLPIRRMNHDTASALGGTLGVVKKVVESDEERGQEGCIRVRVKLDVSQPLCRGRKARLVDGKETLIFFKYEHLPNFCYWCGRLTHGDRECERCVEVKVARWSNIPRWGASHHAEFEGVRNSNIPSESGQDIGEWGESLLLWTLRSLLDFQEFPCPAVDLGEKDPNRSESTFIPQSIPVESGARIAVVNEMTSDTRDSSDSRGAWKRVLMEKDYNIAPGGYPLLSRNKRVGSWPGDELPASAPPHLMNILSWNCRGLGNLEAVLVLHNLVKSQGPIVLFLMETKLDVRRMELLRVKLRFKYCFSIPSLGRSGGLALLWNDPAQLTVQSFSQNHIDSHIQVSGGIDWRLIGFYGHPEGHRKCESWALSDKLYNMGTLPWLCVGDFNGILSLEERSGEAVRSMRRIQDFGDVVNRCRLTDLGFRASTKAEINKLLIGEELHWRQRSRMVWLAVGDRNTKFFHAQAHQHRQTNSIKGLLNENNEWCTDENEVEAIAVNYFAGLFRTNHLGDLMKVISAVNSTVTPKANQNLLCPYTEDEVSVALFQMHPSKAPGPDGRLITDNISVAFELIHKLGKEVRKEGMGFAERWISMVMECIKTVHYSVLIDGVPKGYINPTRGIRQGDSLSPYLFLFCVEGLTTLLRKASDAGILRANSSEKINREKTAMFFSSNTSQATWQSIQEFWGSSGSTNFDKYLGLPAMIDFNREEINDWAITVWAIWNARNRFVFEGCQLPPVHIRREAVALGQDYQIAGSTVQF</sequence>
<dbReference type="SUPFAM" id="SSF56219">
    <property type="entry name" value="DNase I-like"/>
    <property type="match status" value="1"/>
</dbReference>
<evidence type="ECO:0000259" key="2">
    <source>
        <dbReference type="Pfam" id="PF14111"/>
    </source>
</evidence>
<dbReference type="Gene3D" id="3.60.10.10">
    <property type="entry name" value="Endonuclease/exonuclease/phosphatase"/>
    <property type="match status" value="1"/>
</dbReference>
<evidence type="ECO:0000259" key="3">
    <source>
        <dbReference type="Pfam" id="PF14392"/>
    </source>
</evidence>
<protein>
    <recommendedName>
        <fullName evidence="5">CCHC-type domain-containing protein</fullName>
    </recommendedName>
</protein>
<feature type="domain" description="DUF4283" evidence="2">
    <location>
        <begin position="26"/>
        <end position="102"/>
    </location>
</feature>
<dbReference type="Pfam" id="PF14392">
    <property type="entry name" value="zf-CCHC_4"/>
    <property type="match status" value="1"/>
</dbReference>
<name>A0A2N9HSH7_FAGSY</name>
<dbReference type="EMBL" id="OIVN01003960">
    <property type="protein sequence ID" value="SPD14599.1"/>
    <property type="molecule type" value="Genomic_DNA"/>
</dbReference>
<evidence type="ECO:0000313" key="4">
    <source>
        <dbReference type="EMBL" id="SPD14599.1"/>
    </source>
</evidence>
<feature type="domain" description="Endonuclease/exonuclease/phosphatase" evidence="1">
    <location>
        <begin position="368"/>
        <end position="505"/>
    </location>
</feature>
<dbReference type="PANTHER" id="PTHR31286:SF167">
    <property type="entry name" value="OS09G0268800 PROTEIN"/>
    <property type="match status" value="1"/>
</dbReference>
<proteinExistence type="predicted"/>
<reference evidence="4" key="1">
    <citation type="submission" date="2018-02" db="EMBL/GenBank/DDBJ databases">
        <authorList>
            <person name="Cohen D.B."/>
            <person name="Kent A.D."/>
        </authorList>
    </citation>
    <scope>NUCLEOTIDE SEQUENCE</scope>
</reference>
<organism evidence="4">
    <name type="scientific">Fagus sylvatica</name>
    <name type="common">Beechnut</name>
    <dbReference type="NCBI Taxonomy" id="28930"/>
    <lineage>
        <taxon>Eukaryota</taxon>
        <taxon>Viridiplantae</taxon>
        <taxon>Streptophyta</taxon>
        <taxon>Embryophyta</taxon>
        <taxon>Tracheophyta</taxon>
        <taxon>Spermatophyta</taxon>
        <taxon>Magnoliopsida</taxon>
        <taxon>eudicotyledons</taxon>
        <taxon>Gunneridae</taxon>
        <taxon>Pentapetalae</taxon>
        <taxon>rosids</taxon>
        <taxon>fabids</taxon>
        <taxon>Fagales</taxon>
        <taxon>Fagaceae</taxon>
        <taxon>Fagus</taxon>
    </lineage>
</organism>
<dbReference type="InterPro" id="IPR036691">
    <property type="entry name" value="Endo/exonu/phosph_ase_sf"/>
</dbReference>
<dbReference type="PANTHER" id="PTHR31286">
    <property type="entry name" value="GLYCINE-RICH CELL WALL STRUCTURAL PROTEIN 1.8-LIKE"/>
    <property type="match status" value="1"/>
</dbReference>
<accession>A0A2N9HSH7</accession>